<organism evidence="1">
    <name type="scientific">Spongospora subterranea</name>
    <dbReference type="NCBI Taxonomy" id="70186"/>
    <lineage>
        <taxon>Eukaryota</taxon>
        <taxon>Sar</taxon>
        <taxon>Rhizaria</taxon>
        <taxon>Endomyxa</taxon>
        <taxon>Phytomyxea</taxon>
        <taxon>Plasmodiophorida</taxon>
        <taxon>Plasmodiophoridae</taxon>
        <taxon>Spongospora</taxon>
    </lineage>
</organism>
<name>A0A0H5QJ57_9EUKA</name>
<dbReference type="EMBL" id="HACM01001703">
    <property type="protein sequence ID" value="CRZ02145.1"/>
    <property type="molecule type" value="Transcribed_RNA"/>
</dbReference>
<reference evidence="1" key="1">
    <citation type="submission" date="2015-04" db="EMBL/GenBank/DDBJ databases">
        <title>The genome sequence of the plant pathogenic Rhizarian Plasmodiophora brassicae reveals insights in its biotrophic life cycle and the origin of chitin synthesis.</title>
        <authorList>
            <person name="Schwelm A."/>
            <person name="Fogelqvist J."/>
            <person name="Knaust A."/>
            <person name="Julke S."/>
            <person name="Lilja T."/>
            <person name="Dhandapani V."/>
            <person name="Bonilla-Rosso G."/>
            <person name="Karlsson M."/>
            <person name="Shevchenko A."/>
            <person name="Choi S.R."/>
            <person name="Kim H.G."/>
            <person name="Park J.Y."/>
            <person name="Lim Y.P."/>
            <person name="Ludwig-Muller J."/>
            <person name="Dixelius C."/>
        </authorList>
    </citation>
    <scope>NUCLEOTIDE SEQUENCE</scope>
    <source>
        <tissue evidence="1">Potato root galls</tissue>
    </source>
</reference>
<accession>A0A0H5QJ57</accession>
<dbReference type="AlphaFoldDB" id="A0A0H5QJ57"/>
<proteinExistence type="predicted"/>
<evidence type="ECO:0000313" key="1">
    <source>
        <dbReference type="EMBL" id="CRZ02145.1"/>
    </source>
</evidence>
<protein>
    <submittedName>
        <fullName evidence="1">Uncharacterized protein</fullName>
    </submittedName>
</protein>
<sequence length="121" mass="13944">MIRRNLKLYGRDLVQIHWRRSTVGGLILNRCRIGDLVVSGVTMPMNKRQQWTNFKCKKCHYTLVAVAGRWTTVDLSTMNPNYALAVVTNVSQMRDQRPNSFHLVTEYRAAASDINGSEIYR</sequence>